<organism evidence="2 3">
    <name type="scientific">Gordonia hirsuta DSM 44140 = NBRC 16056</name>
    <dbReference type="NCBI Taxonomy" id="1121927"/>
    <lineage>
        <taxon>Bacteria</taxon>
        <taxon>Bacillati</taxon>
        <taxon>Actinomycetota</taxon>
        <taxon>Actinomycetes</taxon>
        <taxon>Mycobacteriales</taxon>
        <taxon>Gordoniaceae</taxon>
        <taxon>Gordonia</taxon>
    </lineage>
</organism>
<evidence type="ECO:0000313" key="2">
    <source>
        <dbReference type="EMBL" id="GAC59008.1"/>
    </source>
</evidence>
<dbReference type="Proteomes" id="UP000053405">
    <property type="component" value="Unassembled WGS sequence"/>
</dbReference>
<dbReference type="SUPFAM" id="SSF56322">
    <property type="entry name" value="ADC synthase"/>
    <property type="match status" value="1"/>
</dbReference>
<comment type="caution">
    <text evidence="2">The sequence shown here is derived from an EMBL/GenBank/DDBJ whole genome shotgun (WGS) entry which is preliminary data.</text>
</comment>
<dbReference type="Gene3D" id="3.60.120.10">
    <property type="entry name" value="Anthranilate synthase"/>
    <property type="match status" value="1"/>
</dbReference>
<dbReference type="RefSeq" id="WP_005944319.1">
    <property type="nucleotide sequence ID" value="NZ_ATVK01000034.1"/>
</dbReference>
<proteinExistence type="predicted"/>
<dbReference type="InterPro" id="IPR005801">
    <property type="entry name" value="ADC_synthase"/>
</dbReference>
<evidence type="ECO:0000259" key="1">
    <source>
        <dbReference type="Pfam" id="PF00425"/>
    </source>
</evidence>
<accession>L7LG35</accession>
<sequence>GAGDAAVFAARGPAGRWLIGASPELLVRRRGDIVTCHPYAGSAARHSDPAADRAAADSLAASDKDLREHAFVVDDLRDRLAPLCTELSAPARPSLMATGEMWHLATPIRGVLRDRDVTALDLAALLSPTPAVCGTPRAAAARLIEELEGPREFYAGTVGWCDAAGDGEWLVSIRCLELATDHRHIRTWAGGGIVTGSDPDAEVAETDAKFRTVRRALGVDSAP</sequence>
<protein>
    <submittedName>
        <fullName evidence="2">Putative isochorismate synthase</fullName>
    </submittedName>
</protein>
<gene>
    <name evidence="2" type="ORF">GOHSU_67_00100</name>
</gene>
<dbReference type="EMBL" id="BANT01000067">
    <property type="protein sequence ID" value="GAC59008.1"/>
    <property type="molecule type" value="Genomic_DNA"/>
</dbReference>
<name>L7LG35_9ACTN</name>
<dbReference type="GO" id="GO:0008909">
    <property type="term" value="F:isochorismate synthase activity"/>
    <property type="evidence" value="ECO:0007669"/>
    <property type="project" value="TreeGrafter"/>
</dbReference>
<feature type="domain" description="Chorismate-utilising enzyme C-terminal" evidence="1">
    <location>
        <begin position="11"/>
        <end position="209"/>
    </location>
</feature>
<evidence type="ECO:0000313" key="3">
    <source>
        <dbReference type="Proteomes" id="UP000053405"/>
    </source>
</evidence>
<reference evidence="2 3" key="1">
    <citation type="submission" date="2012-12" db="EMBL/GenBank/DDBJ databases">
        <title>Whole genome shotgun sequence of Gordonia hirsuta NBRC 16056.</title>
        <authorList>
            <person name="Isaki-Nakamura S."/>
            <person name="Hosoyama A."/>
            <person name="Tsuchikane K."/>
            <person name="Katsumata H."/>
            <person name="Baba S."/>
            <person name="Yamazaki S."/>
            <person name="Fujita N."/>
        </authorList>
    </citation>
    <scope>NUCLEOTIDE SEQUENCE [LARGE SCALE GENOMIC DNA]</scope>
    <source>
        <strain evidence="2 3">NBRC 16056</strain>
    </source>
</reference>
<dbReference type="InterPro" id="IPR015890">
    <property type="entry name" value="Chorismate_C"/>
</dbReference>
<dbReference type="PANTHER" id="PTHR42839:SF2">
    <property type="entry name" value="ISOCHORISMATE SYNTHASE ENTC"/>
    <property type="match status" value="1"/>
</dbReference>
<dbReference type="Pfam" id="PF00425">
    <property type="entry name" value="Chorismate_bind"/>
    <property type="match status" value="1"/>
</dbReference>
<dbReference type="eggNOG" id="COG1169">
    <property type="taxonomic scope" value="Bacteria"/>
</dbReference>
<dbReference type="AlphaFoldDB" id="L7LG35"/>
<feature type="non-terminal residue" evidence="2">
    <location>
        <position position="1"/>
    </location>
</feature>
<dbReference type="PANTHER" id="PTHR42839">
    <property type="entry name" value="ISOCHORISMATE SYNTHASE ENTC"/>
    <property type="match status" value="1"/>
</dbReference>
<keyword evidence="3" id="KW-1185">Reference proteome</keyword>
<dbReference type="GO" id="GO:0009697">
    <property type="term" value="P:salicylic acid biosynthetic process"/>
    <property type="evidence" value="ECO:0007669"/>
    <property type="project" value="TreeGrafter"/>
</dbReference>